<accession>A0A7W7YZ54</accession>
<evidence type="ECO:0000313" key="1">
    <source>
        <dbReference type="EMBL" id="MBB5045040.1"/>
    </source>
</evidence>
<dbReference type="AlphaFoldDB" id="A0A7W7YZ54"/>
<sequence>MEFIWRKNVGMKIAIAPRSLLVAASVVLAIYTPDYLPKWMSTFFAALEGF</sequence>
<keyword evidence="2" id="KW-1185">Reference proteome</keyword>
<evidence type="ECO:0000313" key="2">
    <source>
        <dbReference type="Proteomes" id="UP000535406"/>
    </source>
</evidence>
<dbReference type="Proteomes" id="UP000535406">
    <property type="component" value="Unassembled WGS sequence"/>
</dbReference>
<dbReference type="EMBL" id="JACHIK010000026">
    <property type="protein sequence ID" value="MBB5045040.1"/>
    <property type="molecule type" value="Genomic_DNA"/>
</dbReference>
<gene>
    <name evidence="1" type="ORF">HNQ66_004468</name>
</gene>
<name>A0A7W7YZ54_9HYPH</name>
<protein>
    <submittedName>
        <fullName evidence="1">Uncharacterized protein</fullName>
    </submittedName>
</protein>
<organism evidence="1 2">
    <name type="scientific">Shinella fusca</name>
    <dbReference type="NCBI Taxonomy" id="544480"/>
    <lineage>
        <taxon>Bacteria</taxon>
        <taxon>Pseudomonadati</taxon>
        <taxon>Pseudomonadota</taxon>
        <taxon>Alphaproteobacteria</taxon>
        <taxon>Hyphomicrobiales</taxon>
        <taxon>Rhizobiaceae</taxon>
        <taxon>Shinella</taxon>
    </lineage>
</organism>
<proteinExistence type="predicted"/>
<reference evidence="1 2" key="1">
    <citation type="submission" date="2020-08" db="EMBL/GenBank/DDBJ databases">
        <title>Genomic Encyclopedia of Type Strains, Phase IV (KMG-IV): sequencing the most valuable type-strain genomes for metagenomic binning, comparative biology and taxonomic classification.</title>
        <authorList>
            <person name="Goeker M."/>
        </authorList>
    </citation>
    <scope>NUCLEOTIDE SEQUENCE [LARGE SCALE GENOMIC DNA]</scope>
    <source>
        <strain evidence="1 2">DSM 21319</strain>
    </source>
</reference>
<comment type="caution">
    <text evidence="1">The sequence shown here is derived from an EMBL/GenBank/DDBJ whole genome shotgun (WGS) entry which is preliminary data.</text>
</comment>